<dbReference type="AlphaFoldDB" id="A0A645IXR1"/>
<name>A0A645IXR1_9ZZZZ</name>
<reference evidence="1" key="1">
    <citation type="submission" date="2019-08" db="EMBL/GenBank/DDBJ databases">
        <authorList>
            <person name="Kucharzyk K."/>
            <person name="Murdoch R.W."/>
            <person name="Higgins S."/>
            <person name="Loffler F."/>
        </authorList>
    </citation>
    <scope>NUCLEOTIDE SEQUENCE</scope>
</reference>
<gene>
    <name evidence="1" type="ORF">SDC9_203316</name>
</gene>
<protein>
    <submittedName>
        <fullName evidence="1">Uncharacterized protein</fullName>
    </submittedName>
</protein>
<comment type="caution">
    <text evidence="1">The sequence shown here is derived from an EMBL/GenBank/DDBJ whole genome shotgun (WGS) entry which is preliminary data.</text>
</comment>
<evidence type="ECO:0000313" key="1">
    <source>
        <dbReference type="EMBL" id="MPN55632.1"/>
    </source>
</evidence>
<accession>A0A645IXR1</accession>
<sequence>MVSKVVFATPPKNPELGLGRMKAFCSFANSSILVLSPKMEPLFNDELGSMARTATFFPLETASRPKFSMKVDFPAPGVPVIPIRMEFPVNGKIAFSNSSA</sequence>
<proteinExistence type="predicted"/>
<dbReference type="EMBL" id="VSSQ01125110">
    <property type="protein sequence ID" value="MPN55632.1"/>
    <property type="molecule type" value="Genomic_DNA"/>
</dbReference>
<organism evidence="1">
    <name type="scientific">bioreactor metagenome</name>
    <dbReference type="NCBI Taxonomy" id="1076179"/>
    <lineage>
        <taxon>unclassified sequences</taxon>
        <taxon>metagenomes</taxon>
        <taxon>ecological metagenomes</taxon>
    </lineage>
</organism>